<dbReference type="InterPro" id="IPR028161">
    <property type="entry name" value="Met8-like"/>
</dbReference>
<dbReference type="EMBL" id="CP060204">
    <property type="protein sequence ID" value="QNH53947.1"/>
    <property type="molecule type" value="Genomic_DNA"/>
</dbReference>
<dbReference type="InterPro" id="IPR042518">
    <property type="entry name" value="SirC_C"/>
</dbReference>
<comment type="catalytic activity">
    <reaction evidence="6">
        <text>precorrin-2 + NAD(+) = sirohydrochlorin + NADH + 2 H(+)</text>
        <dbReference type="Rhea" id="RHEA:15613"/>
        <dbReference type="ChEBI" id="CHEBI:15378"/>
        <dbReference type="ChEBI" id="CHEBI:57540"/>
        <dbReference type="ChEBI" id="CHEBI:57945"/>
        <dbReference type="ChEBI" id="CHEBI:58351"/>
        <dbReference type="ChEBI" id="CHEBI:58827"/>
        <dbReference type="EC" id="1.3.1.76"/>
    </reaction>
</comment>
<dbReference type="UniPathway" id="UPA00262">
    <property type="reaction ID" value="UER00222"/>
</dbReference>
<dbReference type="GO" id="GO:0043115">
    <property type="term" value="F:precorrin-2 dehydrogenase activity"/>
    <property type="evidence" value="ECO:0007669"/>
    <property type="project" value="UniProtKB-EC"/>
</dbReference>
<dbReference type="AlphaFoldDB" id="A0A7G7VIK4"/>
<dbReference type="Pfam" id="PF10414">
    <property type="entry name" value="CysG_dimeriser"/>
    <property type="match status" value="1"/>
</dbReference>
<feature type="domain" description="Sirohaem synthase dimerisation" evidence="7">
    <location>
        <begin position="152"/>
        <end position="207"/>
    </location>
</feature>
<dbReference type="PANTHER" id="PTHR35330:SF1">
    <property type="entry name" value="SIROHEME BIOSYNTHESIS PROTEIN MET8"/>
    <property type="match status" value="1"/>
</dbReference>
<dbReference type="SUPFAM" id="SSF75615">
    <property type="entry name" value="Siroheme synthase middle domains-like"/>
    <property type="match status" value="1"/>
</dbReference>
<evidence type="ECO:0000256" key="2">
    <source>
        <dbReference type="ARBA" id="ARBA00012400"/>
    </source>
</evidence>
<dbReference type="InterPro" id="IPR019478">
    <property type="entry name" value="Sirohaem_synthase_dimer_dom"/>
</dbReference>
<evidence type="ECO:0000256" key="6">
    <source>
        <dbReference type="ARBA" id="ARBA00047561"/>
    </source>
</evidence>
<dbReference type="GO" id="GO:0004325">
    <property type="term" value="F:ferrochelatase activity"/>
    <property type="evidence" value="ECO:0007669"/>
    <property type="project" value="InterPro"/>
</dbReference>
<dbReference type="NCBIfam" id="TIGR01470">
    <property type="entry name" value="cysG_Nterm"/>
    <property type="match status" value="1"/>
</dbReference>
<dbReference type="Gene3D" id="1.10.8.610">
    <property type="entry name" value="SirC, precorrin-2 dehydrogenase, C-terminal helical domain-like"/>
    <property type="match status" value="1"/>
</dbReference>
<dbReference type="RefSeq" id="WP_185980035.1">
    <property type="nucleotide sequence ID" value="NZ_CP060204.1"/>
</dbReference>
<keyword evidence="4" id="KW-0520">NAD</keyword>
<evidence type="ECO:0000313" key="9">
    <source>
        <dbReference type="Proteomes" id="UP000515480"/>
    </source>
</evidence>
<dbReference type="EC" id="1.3.1.76" evidence="2"/>
<keyword evidence="3" id="KW-0560">Oxidoreductase</keyword>
<dbReference type="KEGG" id="stim:H1B31_08780"/>
<dbReference type="InterPro" id="IPR036291">
    <property type="entry name" value="NAD(P)-bd_dom_sf"/>
</dbReference>
<dbReference type="PANTHER" id="PTHR35330">
    <property type="entry name" value="SIROHEME BIOSYNTHESIS PROTEIN MET8"/>
    <property type="match status" value="1"/>
</dbReference>
<dbReference type="GO" id="GO:0019354">
    <property type="term" value="P:siroheme biosynthetic process"/>
    <property type="evidence" value="ECO:0007669"/>
    <property type="project" value="UniProtKB-UniPathway"/>
</dbReference>
<sequence>MLYPVNLDLSGRLIIVVGGGTVAERKVAGLLAADASVSVRVIAPQMTERLHAFAADERIDWRNERYIRGSLEGAFLVYAATDSPAINAEIAAEANACGSLVNIIDDPHASSFQVPSMLRRGDFLLTASTGGGSPALARAIRMELEQFYPPSFGMWLERAAILRAKLQEELPTSSARTEFWRTALRPDILNMIRCGELEKAEVELRHAALDIGAKSSHGSGRRA</sequence>
<keyword evidence="5" id="KW-0627">Porphyrin biosynthesis</keyword>
<dbReference type="Pfam" id="PF13241">
    <property type="entry name" value="NAD_binding_7"/>
    <property type="match status" value="1"/>
</dbReference>
<accession>A0A7G7VIK4</accession>
<organism evidence="8 9">
    <name type="scientific">Selenomonas timonae</name>
    <dbReference type="NCBI Taxonomy" id="2754044"/>
    <lineage>
        <taxon>Bacteria</taxon>
        <taxon>Bacillati</taxon>
        <taxon>Bacillota</taxon>
        <taxon>Negativicutes</taxon>
        <taxon>Selenomonadales</taxon>
        <taxon>Selenomonadaceae</taxon>
        <taxon>Selenomonas</taxon>
    </lineage>
</organism>
<proteinExistence type="predicted"/>
<gene>
    <name evidence="8" type="ORF">H1B31_08780</name>
</gene>
<dbReference type="Gene3D" id="3.40.50.720">
    <property type="entry name" value="NAD(P)-binding Rossmann-like Domain"/>
    <property type="match status" value="1"/>
</dbReference>
<reference evidence="8 9" key="1">
    <citation type="submission" date="2020-07" db="EMBL/GenBank/DDBJ databases">
        <title>Complete genome and description of Selenomonas timonensis sp. nov., a new bacterium isolated from a gingivitis subject.</title>
        <authorList>
            <person name="Antezack A."/>
        </authorList>
    </citation>
    <scope>NUCLEOTIDE SEQUENCE [LARGE SCALE GENOMIC DNA]</scope>
    <source>
        <strain evidence="8 9">Marseille-Q3039</strain>
    </source>
</reference>
<evidence type="ECO:0000259" key="7">
    <source>
        <dbReference type="Pfam" id="PF10414"/>
    </source>
</evidence>
<evidence type="ECO:0000313" key="8">
    <source>
        <dbReference type="EMBL" id="QNH53947.1"/>
    </source>
</evidence>
<dbReference type="InterPro" id="IPR006367">
    <property type="entry name" value="Sirohaem_synthase_N"/>
</dbReference>
<comment type="pathway">
    <text evidence="1">Porphyrin-containing compound metabolism; siroheme biosynthesis; sirohydrochlorin from precorrin-2: step 1/1.</text>
</comment>
<protein>
    <recommendedName>
        <fullName evidence="2">precorrin-2 dehydrogenase</fullName>
        <ecNumber evidence="2">1.3.1.76</ecNumber>
    </recommendedName>
</protein>
<name>A0A7G7VIK4_9FIRM</name>
<dbReference type="Proteomes" id="UP000515480">
    <property type="component" value="Chromosome"/>
</dbReference>
<keyword evidence="9" id="KW-1185">Reference proteome</keyword>
<evidence type="ECO:0000256" key="4">
    <source>
        <dbReference type="ARBA" id="ARBA00023027"/>
    </source>
</evidence>
<dbReference type="SUPFAM" id="SSF51735">
    <property type="entry name" value="NAD(P)-binding Rossmann-fold domains"/>
    <property type="match status" value="1"/>
</dbReference>
<evidence type="ECO:0000256" key="5">
    <source>
        <dbReference type="ARBA" id="ARBA00023244"/>
    </source>
</evidence>
<evidence type="ECO:0000256" key="1">
    <source>
        <dbReference type="ARBA" id="ARBA00005010"/>
    </source>
</evidence>
<evidence type="ECO:0000256" key="3">
    <source>
        <dbReference type="ARBA" id="ARBA00023002"/>
    </source>
</evidence>